<dbReference type="Proteomes" id="UP000271162">
    <property type="component" value="Unassembled WGS sequence"/>
</dbReference>
<gene>
    <name evidence="2" type="ORF">NBR_LOCUS15039</name>
</gene>
<dbReference type="AlphaFoldDB" id="A0A158R245"/>
<name>A0A158R245_NIPBR</name>
<dbReference type="WBParaSite" id="NBR_0001503801-mRNA-1">
    <property type="protein sequence ID" value="NBR_0001503801-mRNA-1"/>
    <property type="gene ID" value="NBR_0001503801"/>
</dbReference>
<feature type="signal peptide" evidence="1">
    <location>
        <begin position="1"/>
        <end position="18"/>
    </location>
</feature>
<accession>A0A158R245</accession>
<feature type="chain" id="PRO_5043135783" evidence="1">
    <location>
        <begin position="19"/>
        <end position="301"/>
    </location>
</feature>
<organism evidence="4">
    <name type="scientific">Nippostrongylus brasiliensis</name>
    <name type="common">Rat hookworm</name>
    <dbReference type="NCBI Taxonomy" id="27835"/>
    <lineage>
        <taxon>Eukaryota</taxon>
        <taxon>Metazoa</taxon>
        <taxon>Ecdysozoa</taxon>
        <taxon>Nematoda</taxon>
        <taxon>Chromadorea</taxon>
        <taxon>Rhabditida</taxon>
        <taxon>Rhabditina</taxon>
        <taxon>Rhabditomorpha</taxon>
        <taxon>Strongyloidea</taxon>
        <taxon>Heligmosomidae</taxon>
        <taxon>Nippostrongylus</taxon>
    </lineage>
</organism>
<reference evidence="4" key="1">
    <citation type="submission" date="2016-04" db="UniProtKB">
        <authorList>
            <consortium name="WormBaseParasite"/>
        </authorList>
    </citation>
    <scope>IDENTIFICATION</scope>
</reference>
<proteinExistence type="predicted"/>
<evidence type="ECO:0000313" key="2">
    <source>
        <dbReference type="EMBL" id="VDL78633.1"/>
    </source>
</evidence>
<keyword evidence="1" id="KW-0732">Signal</keyword>
<sequence length="301" mass="33260">MILPRIGFFAAALSLCVSDDTVLVDGHQPYRVPRALRGQTIRGNPNGKYPRLRDSAQDVIYAPLDGVITKGIFYVNAKSTKDDQMYGSMLRNGVESVEGIDPFFVTRPPMRTTMATKVGTDDQRSIPSDDIDLQQLQDVGKFKMRNRAPLRLVTIAPTSTTPLPPFKHRRPVARSKKEDIVSTSAYVSNDKLLKPQAWPIPTIPPLLPPGVINPMQNLLAPLQSQPLPPPMPFQPLQLPKELNISYPFIPIGTDQRPTHHYASYESAPASLAPQSRHGAVHRVCSLPVASLFSLNGYSPRT</sequence>
<dbReference type="EMBL" id="UYSL01021577">
    <property type="protein sequence ID" value="VDL78633.1"/>
    <property type="molecule type" value="Genomic_DNA"/>
</dbReference>
<keyword evidence="3" id="KW-1185">Reference proteome</keyword>
<protein>
    <submittedName>
        <fullName evidence="4">DM5 domain-containing protein</fullName>
    </submittedName>
</protein>
<evidence type="ECO:0000313" key="3">
    <source>
        <dbReference type="Proteomes" id="UP000271162"/>
    </source>
</evidence>
<evidence type="ECO:0000256" key="1">
    <source>
        <dbReference type="SAM" id="SignalP"/>
    </source>
</evidence>
<reference evidence="2 3" key="2">
    <citation type="submission" date="2018-11" db="EMBL/GenBank/DDBJ databases">
        <authorList>
            <consortium name="Pathogen Informatics"/>
        </authorList>
    </citation>
    <scope>NUCLEOTIDE SEQUENCE [LARGE SCALE GENOMIC DNA]</scope>
</reference>
<evidence type="ECO:0000313" key="4">
    <source>
        <dbReference type="WBParaSite" id="NBR_0001503801-mRNA-1"/>
    </source>
</evidence>